<dbReference type="HAMAP" id="MF_03188">
    <property type="entry name" value="Methyltr_EFM4"/>
    <property type="match status" value="1"/>
</dbReference>
<dbReference type="InterPro" id="IPR026635">
    <property type="entry name" value="Efm4/METTL10"/>
</dbReference>
<feature type="domain" description="Methyltransferase" evidence="6">
    <location>
        <begin position="65"/>
        <end position="201"/>
    </location>
</feature>
<keyword evidence="8" id="KW-1185">Reference proteome</keyword>
<evidence type="ECO:0000313" key="7">
    <source>
        <dbReference type="EMBL" id="MDI1486781.1"/>
    </source>
</evidence>
<dbReference type="AlphaFoldDB" id="A0AA43TPQ1"/>
<evidence type="ECO:0000256" key="1">
    <source>
        <dbReference type="ARBA" id="ARBA00022490"/>
    </source>
</evidence>
<accession>A0AA43TPQ1</accession>
<evidence type="ECO:0000256" key="4">
    <source>
        <dbReference type="ARBA" id="ARBA00022691"/>
    </source>
</evidence>
<dbReference type="GO" id="GO:0005737">
    <property type="term" value="C:cytoplasm"/>
    <property type="evidence" value="ECO:0007669"/>
    <property type="project" value="UniProtKB-SubCell"/>
</dbReference>
<dbReference type="EMBL" id="JAPUFD010000004">
    <property type="protein sequence ID" value="MDI1486781.1"/>
    <property type="molecule type" value="Genomic_DNA"/>
</dbReference>
<gene>
    <name evidence="5 7" type="primary">EFM4</name>
    <name evidence="7" type="ORF">OHK93_006042</name>
</gene>
<keyword evidence="3 5" id="KW-0808">Transferase</keyword>
<comment type="subcellular location">
    <subcellularLocation>
        <location evidence="5">Cytoplasm</location>
    </subcellularLocation>
</comment>
<dbReference type="PANTHER" id="PTHR12843">
    <property type="entry name" value="PROTEIN-LYSINE N-METHYLTRANSFERASE METTL10"/>
    <property type="match status" value="1"/>
</dbReference>
<keyword evidence="5" id="KW-0813">Transport</keyword>
<keyword evidence="4 5" id="KW-0949">S-adenosyl-L-methionine</keyword>
<evidence type="ECO:0000256" key="3">
    <source>
        <dbReference type="ARBA" id="ARBA00022679"/>
    </source>
</evidence>
<dbReference type="Gene3D" id="3.40.50.150">
    <property type="entry name" value="Vaccinia Virus protein VP39"/>
    <property type="match status" value="1"/>
</dbReference>
<comment type="caution">
    <text evidence="7">The sequence shown here is derived from an EMBL/GenBank/DDBJ whole genome shotgun (WGS) entry which is preliminary data.</text>
</comment>
<dbReference type="Proteomes" id="UP001161017">
    <property type="component" value="Unassembled WGS sequence"/>
</dbReference>
<evidence type="ECO:0000259" key="6">
    <source>
        <dbReference type="Pfam" id="PF13847"/>
    </source>
</evidence>
<evidence type="ECO:0000256" key="5">
    <source>
        <dbReference type="HAMAP-Rule" id="MF_03188"/>
    </source>
</evidence>
<reference evidence="7" key="1">
    <citation type="journal article" date="2023" name="Genome Biol. Evol.">
        <title>First Whole Genome Sequence and Flow Cytometry Genome Size Data for the Lichen-Forming Fungus Ramalina farinacea (Ascomycota).</title>
        <authorList>
            <person name="Llewellyn T."/>
            <person name="Mian S."/>
            <person name="Hill R."/>
            <person name="Leitch I.J."/>
            <person name="Gaya E."/>
        </authorList>
    </citation>
    <scope>NUCLEOTIDE SEQUENCE</scope>
    <source>
        <strain evidence="7">LIQ254RAFAR</strain>
    </source>
</reference>
<comment type="function">
    <text evidence="5">S-adenosyl-L-methionine-dependent protein-lysine N-methyltransferase that mono- and dimethylates elongation factor 1-alpha at 'Lys-316'. May play a role in intracellular transport.</text>
</comment>
<dbReference type="InterPro" id="IPR029063">
    <property type="entry name" value="SAM-dependent_MTases_sf"/>
</dbReference>
<dbReference type="InterPro" id="IPR025714">
    <property type="entry name" value="Methyltranfer_dom"/>
</dbReference>
<organism evidence="7 8">
    <name type="scientific">Ramalina farinacea</name>
    <dbReference type="NCBI Taxonomy" id="258253"/>
    <lineage>
        <taxon>Eukaryota</taxon>
        <taxon>Fungi</taxon>
        <taxon>Dikarya</taxon>
        <taxon>Ascomycota</taxon>
        <taxon>Pezizomycotina</taxon>
        <taxon>Lecanoromycetes</taxon>
        <taxon>OSLEUM clade</taxon>
        <taxon>Lecanoromycetidae</taxon>
        <taxon>Lecanorales</taxon>
        <taxon>Lecanorineae</taxon>
        <taxon>Ramalinaceae</taxon>
        <taxon>Ramalina</taxon>
    </lineage>
</organism>
<proteinExistence type="inferred from homology"/>
<dbReference type="CDD" id="cd02440">
    <property type="entry name" value="AdoMet_MTases"/>
    <property type="match status" value="1"/>
</dbReference>
<keyword evidence="1 5" id="KW-0963">Cytoplasm</keyword>
<name>A0AA43TPQ1_9LECA</name>
<sequence length="236" mass="26018">MGETGPAHLEPSELGTKEYWDGTYAEDLSRTPPEPDSPLCGWFSDVSASSKILKYLSSPSLGLDKQSTSILDLGTGNGEMLFLLRQEGGFEGPMTGVDYSSQSVELCQTLAANKGLAEEALKFRLWDIMGFDAPESLAVYDVVLDKGTFDAVSLNQATDRLGKRICEGYCERIELLIKEGGILLVTSCNWTESELKRWFEHENLEPVDRIEYPVFSFGGQTGQSVCSVCFRKKSKA</sequence>
<dbReference type="GO" id="GO:0016192">
    <property type="term" value="P:vesicle-mediated transport"/>
    <property type="evidence" value="ECO:0007669"/>
    <property type="project" value="UniProtKB-UniRule"/>
</dbReference>
<dbReference type="SUPFAM" id="SSF53335">
    <property type="entry name" value="S-adenosyl-L-methionine-dependent methyltransferases"/>
    <property type="match status" value="1"/>
</dbReference>
<evidence type="ECO:0000256" key="2">
    <source>
        <dbReference type="ARBA" id="ARBA00022603"/>
    </source>
</evidence>
<dbReference type="GO" id="GO:0032259">
    <property type="term" value="P:methylation"/>
    <property type="evidence" value="ECO:0007669"/>
    <property type="project" value="UniProtKB-KW"/>
</dbReference>
<dbReference type="Pfam" id="PF13847">
    <property type="entry name" value="Methyltransf_31"/>
    <property type="match status" value="1"/>
</dbReference>
<dbReference type="GO" id="GO:0016279">
    <property type="term" value="F:protein-lysine N-methyltransferase activity"/>
    <property type="evidence" value="ECO:0007669"/>
    <property type="project" value="UniProtKB-UniRule"/>
</dbReference>
<dbReference type="EC" id="2.1.1.-" evidence="5"/>
<keyword evidence="2 5" id="KW-0489">Methyltransferase</keyword>
<evidence type="ECO:0000313" key="8">
    <source>
        <dbReference type="Proteomes" id="UP001161017"/>
    </source>
</evidence>
<comment type="similarity">
    <text evidence="5">Belongs to the class I-like SAM-binding methyltransferase superfamily. EFM4 family.</text>
</comment>
<protein>
    <recommendedName>
        <fullName evidence="5">Protein-lysine N-methyltransferase EFM4</fullName>
        <ecNumber evidence="5">2.1.1.-</ecNumber>
    </recommendedName>
    <alternativeName>
        <fullName evidence="5">Elongation factor methyltransferase 4</fullName>
    </alternativeName>
</protein>
<dbReference type="PANTHER" id="PTHR12843:SF5">
    <property type="entry name" value="EEF1A LYSINE METHYLTRANSFERASE 2"/>
    <property type="match status" value="1"/>
</dbReference>